<accession>A0A2H1FDQ3</accession>
<protein>
    <recommendedName>
        <fullName evidence="3">YkgJ family cysteine cluster protein</fullName>
    </recommendedName>
</protein>
<dbReference type="InterPro" id="IPR005358">
    <property type="entry name" value="Puta_zinc/iron-chelating_dom"/>
</dbReference>
<proteinExistence type="predicted"/>
<reference evidence="2" key="1">
    <citation type="submission" date="2017-03" db="EMBL/GenBank/DDBJ databases">
        <authorList>
            <person name="Herbold C."/>
        </authorList>
    </citation>
    <scope>NUCLEOTIDE SEQUENCE [LARGE SCALE GENOMIC DNA]</scope>
</reference>
<gene>
    <name evidence="1" type="ORF">NCS_10713</name>
</gene>
<dbReference type="PANTHER" id="PTHR35866:SF1">
    <property type="entry name" value="YKGJ FAMILY CYSTEINE CLUSTER PROTEIN"/>
    <property type="match status" value="1"/>
</dbReference>
<evidence type="ECO:0008006" key="3">
    <source>
        <dbReference type="Google" id="ProtNLM"/>
    </source>
</evidence>
<dbReference type="Pfam" id="PF03692">
    <property type="entry name" value="CxxCxxCC"/>
    <property type="match status" value="1"/>
</dbReference>
<evidence type="ECO:0000313" key="2">
    <source>
        <dbReference type="Proteomes" id="UP000230607"/>
    </source>
</evidence>
<dbReference type="AlphaFoldDB" id="A0A2H1FDQ3"/>
<dbReference type="PANTHER" id="PTHR35866">
    <property type="entry name" value="PUTATIVE-RELATED"/>
    <property type="match status" value="1"/>
</dbReference>
<dbReference type="EMBL" id="LT841358">
    <property type="protein sequence ID" value="SMH70906.1"/>
    <property type="molecule type" value="Genomic_DNA"/>
</dbReference>
<organism evidence="1 2">
    <name type="scientific">Candidatus Nitrosotalea okcheonensis</name>
    <dbReference type="NCBI Taxonomy" id="1903276"/>
    <lineage>
        <taxon>Archaea</taxon>
        <taxon>Nitrososphaerota</taxon>
        <taxon>Nitrososphaeria</taxon>
        <taxon>Nitrosotaleales</taxon>
        <taxon>Nitrosotaleaceae</taxon>
        <taxon>Nitrosotalea</taxon>
    </lineage>
</organism>
<evidence type="ECO:0000313" key="1">
    <source>
        <dbReference type="EMBL" id="SMH70906.1"/>
    </source>
</evidence>
<keyword evidence="2" id="KW-1185">Reference proteome</keyword>
<dbReference type="Proteomes" id="UP000230607">
    <property type="component" value="Chromosome 1"/>
</dbReference>
<sequence length="217" mass="25314">MIYCNLHLVDKTFTVHRNKAGQNEKRNLDVSTGNDTREYPCVSCHTNCCKEYVIFVNAHDVYRLSIGLGLDPENFLDIYGAKDFDLGIKVKEGLVDLALKQKNDACTFLVESKDVFRCTVNEFKPGVCKSYPFQMKDGKLTQMSDKMCPADWNTREFETMMKTHLKKDDDEWKFYHDLILEWNKKHWMRKPLSAFLRFILYQVAHSVPFDSDTALSQ</sequence>
<dbReference type="OrthoDB" id="36424at2157"/>
<name>A0A2H1FDQ3_9ARCH</name>